<evidence type="ECO:0000256" key="1">
    <source>
        <dbReference type="SAM" id="Coils"/>
    </source>
</evidence>
<keyword evidence="1" id="KW-0175">Coiled coil</keyword>
<dbReference type="EMBL" id="JAUFPN010000204">
    <property type="protein sequence ID" value="MDN3568122.1"/>
    <property type="molecule type" value="Genomic_DNA"/>
</dbReference>
<dbReference type="Proteomes" id="UP001529369">
    <property type="component" value="Unassembled WGS sequence"/>
</dbReference>
<name>A0ABT8AED5_9PROT</name>
<gene>
    <name evidence="2" type="ORF">QWZ14_27385</name>
</gene>
<evidence type="ECO:0000313" key="2">
    <source>
        <dbReference type="EMBL" id="MDN3568122.1"/>
    </source>
</evidence>
<feature type="coiled-coil region" evidence="1">
    <location>
        <begin position="28"/>
        <end position="55"/>
    </location>
</feature>
<feature type="non-terminal residue" evidence="2">
    <location>
        <position position="207"/>
    </location>
</feature>
<proteinExistence type="predicted"/>
<sequence length="207" mass="21462">MIFRPFTLLCLVAFLGAGLHVYQTKHEAAVLDRELRGIARKVEDAEARTQTLQAEWAWLNEPERLRSVAQRHLPALEAMQPSQFVRASEAERRLPTVVAYAGPTALFAARETATPTGTTSFALLPRLTAPVQVALAHPAPAAPPAAALAAPILAAAAADRAAPPRAAVASPSANTPTLSTPLPAAPVPAAAITLPLAPAPAASAPAH</sequence>
<reference evidence="3" key="1">
    <citation type="journal article" date="2019" name="Int. J. Syst. Evol. Microbiol.">
        <title>The Global Catalogue of Microorganisms (GCM) 10K type strain sequencing project: providing services to taxonomists for standard genome sequencing and annotation.</title>
        <authorList>
            <consortium name="The Broad Institute Genomics Platform"/>
            <consortium name="The Broad Institute Genome Sequencing Center for Infectious Disease"/>
            <person name="Wu L."/>
            <person name="Ma J."/>
        </authorList>
    </citation>
    <scope>NUCLEOTIDE SEQUENCE [LARGE SCALE GENOMIC DNA]</scope>
    <source>
        <strain evidence="3">CECT 7131</strain>
    </source>
</reference>
<accession>A0ABT8AED5</accession>
<keyword evidence="3" id="KW-1185">Reference proteome</keyword>
<comment type="caution">
    <text evidence="2">The sequence shown here is derived from an EMBL/GenBank/DDBJ whole genome shotgun (WGS) entry which is preliminary data.</text>
</comment>
<organism evidence="2 3">
    <name type="scientific">Paeniroseomonas aquatica</name>
    <dbReference type="NCBI Taxonomy" id="373043"/>
    <lineage>
        <taxon>Bacteria</taxon>
        <taxon>Pseudomonadati</taxon>
        <taxon>Pseudomonadota</taxon>
        <taxon>Alphaproteobacteria</taxon>
        <taxon>Acetobacterales</taxon>
        <taxon>Acetobacteraceae</taxon>
        <taxon>Paeniroseomonas</taxon>
    </lineage>
</organism>
<evidence type="ECO:0000313" key="3">
    <source>
        <dbReference type="Proteomes" id="UP001529369"/>
    </source>
</evidence>
<protein>
    <recommendedName>
        <fullName evidence="4">Cell division protein FtsL</fullName>
    </recommendedName>
</protein>
<evidence type="ECO:0008006" key="4">
    <source>
        <dbReference type="Google" id="ProtNLM"/>
    </source>
</evidence>